<gene>
    <name evidence="1" type="ORF">SAMN04488513_101136</name>
</gene>
<dbReference type="OrthoDB" id="1341760at2"/>
<keyword evidence="2" id="KW-1185">Reference proteome</keyword>
<name>A0A1M6APC8_9FLAO</name>
<sequence>MRIKNLSLIYRDLIHEVNLDLGLYIESINVNKVESSVLRNYNHGISWKYQTVEKDLLEIKLMEKEKRILAYPSPDMKYMVVLFDRNSQYHPHPNNLVVFYANGEEKQVVKVPELISDQAVKNTDNPFGVDKEGSFENIWWYKKENEKKMVVDIHFAWENTETREFDPETGQFGNLIRVSGRF</sequence>
<evidence type="ECO:0000313" key="2">
    <source>
        <dbReference type="Proteomes" id="UP000184543"/>
    </source>
</evidence>
<dbReference type="RefSeq" id="WP_139278048.1">
    <property type="nucleotide sequence ID" value="NZ_FQYU01000001.1"/>
</dbReference>
<evidence type="ECO:0000313" key="1">
    <source>
        <dbReference type="EMBL" id="SHI38350.1"/>
    </source>
</evidence>
<dbReference type="AlphaFoldDB" id="A0A1M6APC8"/>
<reference evidence="2" key="1">
    <citation type="submission" date="2016-11" db="EMBL/GenBank/DDBJ databases">
        <authorList>
            <person name="Varghese N."/>
            <person name="Submissions S."/>
        </authorList>
    </citation>
    <scope>NUCLEOTIDE SEQUENCE [LARGE SCALE GENOMIC DNA]</scope>
    <source>
        <strain evidence="2">DSM 19858</strain>
    </source>
</reference>
<protein>
    <submittedName>
        <fullName evidence="1">Uncharacterized protein</fullName>
    </submittedName>
</protein>
<organism evidence="1 2">
    <name type="scientific">Pseudozobellia thermophila</name>
    <dbReference type="NCBI Taxonomy" id="192903"/>
    <lineage>
        <taxon>Bacteria</taxon>
        <taxon>Pseudomonadati</taxon>
        <taxon>Bacteroidota</taxon>
        <taxon>Flavobacteriia</taxon>
        <taxon>Flavobacteriales</taxon>
        <taxon>Flavobacteriaceae</taxon>
        <taxon>Pseudozobellia</taxon>
    </lineage>
</organism>
<dbReference type="Proteomes" id="UP000184543">
    <property type="component" value="Unassembled WGS sequence"/>
</dbReference>
<dbReference type="STRING" id="192903.SAMN04488513_101136"/>
<accession>A0A1M6APC8</accession>
<proteinExistence type="predicted"/>
<dbReference type="EMBL" id="FQYU01000001">
    <property type="protein sequence ID" value="SHI38350.1"/>
    <property type="molecule type" value="Genomic_DNA"/>
</dbReference>